<dbReference type="Pfam" id="PF00403">
    <property type="entry name" value="HMA"/>
    <property type="match status" value="1"/>
</dbReference>
<dbReference type="Proteomes" id="UP000036503">
    <property type="component" value="Unassembled WGS sequence"/>
</dbReference>
<accession>A0A0J6ZJQ1</accession>
<dbReference type="FunCoup" id="A0A0J6ZJQ1">
    <property type="interactions" value="36"/>
</dbReference>
<feature type="domain" description="HMA" evidence="1">
    <location>
        <begin position="1"/>
        <end position="41"/>
    </location>
</feature>
<dbReference type="RefSeq" id="WP_048515725.1">
    <property type="nucleotide sequence ID" value="NZ_LEKT01000180.1"/>
</dbReference>
<protein>
    <submittedName>
        <fullName evidence="2">Copper chaperone CopZ</fullName>
    </submittedName>
</protein>
<dbReference type="PATRIC" id="fig|1122219.3.peg.945"/>
<dbReference type="GO" id="GO:0046872">
    <property type="term" value="F:metal ion binding"/>
    <property type="evidence" value="ECO:0007669"/>
    <property type="project" value="InterPro"/>
</dbReference>
<dbReference type="InterPro" id="IPR036163">
    <property type="entry name" value="HMA_dom_sf"/>
</dbReference>
<dbReference type="AlphaFoldDB" id="A0A0J6ZJQ1"/>
<feature type="non-terminal residue" evidence="2">
    <location>
        <position position="1"/>
    </location>
</feature>
<comment type="caution">
    <text evidence="2">The sequence shown here is derived from an EMBL/GenBank/DDBJ whole genome shotgun (WGS) entry which is preliminary data.</text>
</comment>
<reference evidence="2 3" key="1">
    <citation type="submission" date="2015-06" db="EMBL/GenBank/DDBJ databases">
        <title>Draft genome sequence of beer spoilage bacterium Megasphaera cerevisiae type strain 20462.</title>
        <authorList>
            <person name="Kutumbaka K."/>
            <person name="Pasmowitz J."/>
            <person name="Mategko J."/>
            <person name="Reyes D."/>
            <person name="Friedrich A."/>
            <person name="Han S."/>
            <person name="Martens-Habbena W."/>
            <person name="Neal-McKinney J."/>
            <person name="Janagama H.K."/>
            <person name="Nadala C."/>
            <person name="Samadpour M."/>
        </authorList>
    </citation>
    <scope>NUCLEOTIDE SEQUENCE [LARGE SCALE GENOMIC DNA]</scope>
    <source>
        <strain evidence="2 3">DSM 20462</strain>
    </source>
</reference>
<evidence type="ECO:0000259" key="1">
    <source>
        <dbReference type="PROSITE" id="PS50846"/>
    </source>
</evidence>
<name>A0A0J6ZJQ1_9FIRM</name>
<dbReference type="InParanoid" id="A0A0J6ZJQ1"/>
<dbReference type="SUPFAM" id="SSF55008">
    <property type="entry name" value="HMA, heavy metal-associated domain"/>
    <property type="match status" value="1"/>
</dbReference>
<dbReference type="InterPro" id="IPR006121">
    <property type="entry name" value="HMA_dom"/>
</dbReference>
<organism evidence="2 3">
    <name type="scientific">Megasphaera cerevisiae DSM 20462</name>
    <dbReference type="NCBI Taxonomy" id="1122219"/>
    <lineage>
        <taxon>Bacteria</taxon>
        <taxon>Bacillati</taxon>
        <taxon>Bacillota</taxon>
        <taxon>Negativicutes</taxon>
        <taxon>Veillonellales</taxon>
        <taxon>Veillonellaceae</taxon>
        <taxon>Megasphaera</taxon>
    </lineage>
</organism>
<dbReference type="EMBL" id="LEKT01000180">
    <property type="protein sequence ID" value="KMO85091.1"/>
    <property type="molecule type" value="Genomic_DNA"/>
</dbReference>
<evidence type="ECO:0000313" key="3">
    <source>
        <dbReference type="Proteomes" id="UP000036503"/>
    </source>
</evidence>
<dbReference type="Gene3D" id="3.30.70.100">
    <property type="match status" value="1"/>
</dbReference>
<gene>
    <name evidence="2" type="ORF">AB840_15645</name>
</gene>
<evidence type="ECO:0000313" key="2">
    <source>
        <dbReference type="EMBL" id="KMO85091.1"/>
    </source>
</evidence>
<proteinExistence type="predicted"/>
<sequence length="41" mass="4572">NGVSAAEVDLEKGQVRVDYNEDKVQLSDMKDAIEDQGYDVK</sequence>
<keyword evidence="3" id="KW-1185">Reference proteome</keyword>
<dbReference type="PROSITE" id="PS50846">
    <property type="entry name" value="HMA_2"/>
    <property type="match status" value="1"/>
</dbReference>
<dbReference type="CDD" id="cd00371">
    <property type="entry name" value="HMA"/>
    <property type="match status" value="1"/>
</dbReference>